<dbReference type="GO" id="GO:0016491">
    <property type="term" value="F:oxidoreductase activity"/>
    <property type="evidence" value="ECO:0007669"/>
    <property type="project" value="UniProtKB-KW"/>
</dbReference>
<protein>
    <submittedName>
        <fullName evidence="6">CLUMA_CG003819, isoform A</fullName>
    </submittedName>
</protein>
<dbReference type="GO" id="GO:0005783">
    <property type="term" value="C:endoplasmic reticulum"/>
    <property type="evidence" value="ECO:0007669"/>
    <property type="project" value="TreeGrafter"/>
</dbReference>
<keyword evidence="2" id="KW-0521">NADP</keyword>
<dbReference type="FunFam" id="3.40.50.720:FF:000137">
    <property type="entry name" value="Hydroxysteroid (17-beta) dehydrogenase 3"/>
    <property type="match status" value="1"/>
</dbReference>
<dbReference type="CDD" id="cd05356">
    <property type="entry name" value="17beta-HSD1_like_SDR_c"/>
    <property type="match status" value="1"/>
</dbReference>
<dbReference type="Proteomes" id="UP000183832">
    <property type="component" value="Unassembled WGS sequence"/>
</dbReference>
<evidence type="ECO:0000256" key="4">
    <source>
        <dbReference type="RuleBase" id="RU000363"/>
    </source>
</evidence>
<sequence length="316" mass="34606">MSCCGLIGTFCTFVVLIQTVLGVFRWIYENILGPRFGKSINFSSYGRWALVTGATDGIGKEYAKSLAQRGMNIILVSRTLSKLEAVAKEIQEAYNVDTAVIDVDFTSGPEIYEKVKDRIKGKEIGVLVNNVGVSYSCPDFFLAIPDREKLIQDIIRCNITSMAMMCSIILPQMVQRQKGIIINIASMSAVVPASNLTIYSASKAFADKFSKDLAAEYEKVGVIIQSVCPGFVATNMTKMKKGSFMAPLPKQFVEAALKTVGFAGHTAGYIPHCLMQVSAQFLQFIAPGLSRSITLKTMANVRNRQIKRGLYTSATN</sequence>
<evidence type="ECO:0000256" key="2">
    <source>
        <dbReference type="ARBA" id="ARBA00022857"/>
    </source>
</evidence>
<reference evidence="6 7" key="1">
    <citation type="submission" date="2015-04" db="EMBL/GenBank/DDBJ databases">
        <authorList>
            <person name="Syromyatnikov M.Y."/>
            <person name="Popov V.N."/>
        </authorList>
    </citation>
    <scope>NUCLEOTIDE SEQUENCE [LARGE SCALE GENOMIC DNA]</scope>
</reference>
<dbReference type="STRING" id="568069.A0A1J1HPY6"/>
<evidence type="ECO:0000256" key="3">
    <source>
        <dbReference type="ARBA" id="ARBA00023002"/>
    </source>
</evidence>
<keyword evidence="5" id="KW-1133">Transmembrane helix</keyword>
<dbReference type="PANTHER" id="PTHR43899">
    <property type="entry name" value="RH59310P"/>
    <property type="match status" value="1"/>
</dbReference>
<evidence type="ECO:0000256" key="5">
    <source>
        <dbReference type="SAM" id="Phobius"/>
    </source>
</evidence>
<feature type="transmembrane region" description="Helical" evidence="5">
    <location>
        <begin position="6"/>
        <end position="28"/>
    </location>
</feature>
<keyword evidence="7" id="KW-1185">Reference proteome</keyword>
<evidence type="ECO:0000313" key="7">
    <source>
        <dbReference type="Proteomes" id="UP000183832"/>
    </source>
</evidence>
<organism evidence="6 7">
    <name type="scientific">Clunio marinus</name>
    <dbReference type="NCBI Taxonomy" id="568069"/>
    <lineage>
        <taxon>Eukaryota</taxon>
        <taxon>Metazoa</taxon>
        <taxon>Ecdysozoa</taxon>
        <taxon>Arthropoda</taxon>
        <taxon>Hexapoda</taxon>
        <taxon>Insecta</taxon>
        <taxon>Pterygota</taxon>
        <taxon>Neoptera</taxon>
        <taxon>Endopterygota</taxon>
        <taxon>Diptera</taxon>
        <taxon>Nematocera</taxon>
        <taxon>Chironomoidea</taxon>
        <taxon>Chironomidae</taxon>
        <taxon>Clunio</taxon>
    </lineage>
</organism>
<dbReference type="Gene3D" id="3.40.50.720">
    <property type="entry name" value="NAD(P)-binding Rossmann-like Domain"/>
    <property type="match status" value="1"/>
</dbReference>
<dbReference type="PRINTS" id="PR00080">
    <property type="entry name" value="SDRFAMILY"/>
</dbReference>
<evidence type="ECO:0000313" key="6">
    <source>
        <dbReference type="EMBL" id="CRK90101.1"/>
    </source>
</evidence>
<comment type="similarity">
    <text evidence="1 4">Belongs to the short-chain dehydrogenases/reductases (SDR) family.</text>
</comment>
<dbReference type="SUPFAM" id="SSF51735">
    <property type="entry name" value="NAD(P)-binding Rossmann-fold domains"/>
    <property type="match status" value="1"/>
</dbReference>
<accession>A0A1J1HPY6</accession>
<dbReference type="InterPro" id="IPR051019">
    <property type="entry name" value="VLCFA-Steroid_DH"/>
</dbReference>
<name>A0A1J1HPY6_9DIPT</name>
<dbReference type="OrthoDB" id="5545019at2759"/>
<keyword evidence="5" id="KW-0472">Membrane</keyword>
<keyword evidence="3" id="KW-0560">Oxidoreductase</keyword>
<keyword evidence="5" id="KW-0812">Transmembrane</keyword>
<dbReference type="Pfam" id="PF00106">
    <property type="entry name" value="adh_short"/>
    <property type="match status" value="1"/>
</dbReference>
<dbReference type="EMBL" id="CVRI01000016">
    <property type="protein sequence ID" value="CRK90101.1"/>
    <property type="molecule type" value="Genomic_DNA"/>
</dbReference>
<dbReference type="InterPro" id="IPR036291">
    <property type="entry name" value="NAD(P)-bd_dom_sf"/>
</dbReference>
<dbReference type="PRINTS" id="PR00081">
    <property type="entry name" value="GDHRDH"/>
</dbReference>
<evidence type="ECO:0000256" key="1">
    <source>
        <dbReference type="ARBA" id="ARBA00006484"/>
    </source>
</evidence>
<dbReference type="PIRSF" id="PIRSF000126">
    <property type="entry name" value="11-beta-HSD1"/>
    <property type="match status" value="1"/>
</dbReference>
<dbReference type="AlphaFoldDB" id="A0A1J1HPY6"/>
<proteinExistence type="inferred from homology"/>
<gene>
    <name evidence="6" type="ORF">CLUMA_CG003819</name>
</gene>
<dbReference type="PANTHER" id="PTHR43899:SF13">
    <property type="entry name" value="RH59310P"/>
    <property type="match status" value="1"/>
</dbReference>
<dbReference type="InterPro" id="IPR002347">
    <property type="entry name" value="SDR_fam"/>
</dbReference>